<dbReference type="EMBL" id="BJWK01000017">
    <property type="protein sequence ID" value="GEM11860.1"/>
    <property type="molecule type" value="Genomic_DNA"/>
</dbReference>
<dbReference type="Proteomes" id="UP000321518">
    <property type="component" value="Unassembled WGS sequence"/>
</dbReference>
<name>A0A511KNA2_RHOTO</name>
<protein>
    <submittedName>
        <fullName evidence="1">Uncharacterized protein</fullName>
    </submittedName>
</protein>
<evidence type="ECO:0000313" key="1">
    <source>
        <dbReference type="EMBL" id="GEM11860.1"/>
    </source>
</evidence>
<reference evidence="1 2" key="1">
    <citation type="submission" date="2019-07" db="EMBL/GenBank/DDBJ databases">
        <title>Rhodotorula toruloides NBRC10032 genome sequencing.</title>
        <authorList>
            <person name="Shida Y."/>
            <person name="Takaku H."/>
            <person name="Ogasawara W."/>
            <person name="Mori K."/>
        </authorList>
    </citation>
    <scope>NUCLEOTIDE SEQUENCE [LARGE SCALE GENOMIC DNA]</scope>
    <source>
        <strain evidence="1 2">NBRC10032</strain>
    </source>
</reference>
<evidence type="ECO:0000313" key="2">
    <source>
        <dbReference type="Proteomes" id="UP000321518"/>
    </source>
</evidence>
<organism evidence="1 2">
    <name type="scientific">Rhodotorula toruloides</name>
    <name type="common">Yeast</name>
    <name type="synonym">Rhodosporidium toruloides</name>
    <dbReference type="NCBI Taxonomy" id="5286"/>
    <lineage>
        <taxon>Eukaryota</taxon>
        <taxon>Fungi</taxon>
        <taxon>Dikarya</taxon>
        <taxon>Basidiomycota</taxon>
        <taxon>Pucciniomycotina</taxon>
        <taxon>Microbotryomycetes</taxon>
        <taxon>Sporidiobolales</taxon>
        <taxon>Sporidiobolaceae</taxon>
        <taxon>Rhodotorula</taxon>
    </lineage>
</organism>
<sequence>MHSYRYKSGSAAQQRATALFPVALADPSHPPSFGSSDVAIEFVSKHEGPHGGQYRLVEPSLLTSPFDFSLYRNSKINQVCGTKFADEFASWALDARSSLG</sequence>
<comment type="caution">
    <text evidence="1">The sequence shown here is derived from an EMBL/GenBank/DDBJ whole genome shotgun (WGS) entry which is preliminary data.</text>
</comment>
<gene>
    <name evidence="1" type="ORF">Rt10032_c17g5877</name>
</gene>
<dbReference type="AlphaFoldDB" id="A0A511KNA2"/>
<proteinExistence type="predicted"/>
<accession>A0A511KNA2</accession>